<protein>
    <submittedName>
        <fullName evidence="1">Uncharacterized protein</fullName>
    </submittedName>
</protein>
<evidence type="ECO:0000313" key="2">
    <source>
        <dbReference type="Proteomes" id="UP000238296"/>
    </source>
</evidence>
<sequence length="327" mass="34286">MSGIVVGFGQRHLMGPPGALHLLAVDHRRSGPALGGAQHDHRPQRAVFDPVDPRGLLDGRDLVEGLIQRGRQLLVHDRRIIAGHGDRPVAVAVQQRIELVGGDAGQHRRVGDLVAVEVQHRQHRAVADRVEELVGMPAGGQRPGFGLPVADDAGHHQIRVVERRPVGVHQGIAQLAALMDRPRGLGGDVAGDTAGKRELAEQLPQPVGVLLDAGVHLAVGALQVGVGDQPRPAVPGPGDEDDVGVAVADDPVEVRVEQVEPRGGAPMAQQPRLDVLGGQRFGQQRVVQQVDLPDGQVVGGAPIGVDEVELVAGEGCGAHLSDCGHPR</sequence>
<accession>A0A2S8BHH4</accession>
<reference evidence="1 2" key="1">
    <citation type="journal article" date="2017" name="Int. J. Syst. Evol. Microbiol.">
        <title>Mycobacterium talmoniae sp. nov., a slowly growing mycobacterium isolated from human respiratory samples.</title>
        <authorList>
            <person name="Davidson R.M."/>
            <person name="DeGroote M.A."/>
            <person name="Marola J.L."/>
            <person name="Buss S."/>
            <person name="Jones V."/>
            <person name="McNeil M.R."/>
            <person name="Freifeld A.G."/>
            <person name="Elaine Epperson L."/>
            <person name="Hasan N.A."/>
            <person name="Jackson M."/>
            <person name="Iwen P.C."/>
            <person name="Salfinger M."/>
            <person name="Strong M."/>
        </authorList>
    </citation>
    <scope>NUCLEOTIDE SEQUENCE [LARGE SCALE GENOMIC DNA]</scope>
    <source>
        <strain evidence="1 2">ATCC BAA-2683</strain>
    </source>
</reference>
<proteinExistence type="predicted"/>
<name>A0A2S8BHH4_9MYCO</name>
<dbReference type="AlphaFoldDB" id="A0A2S8BHH4"/>
<dbReference type="Proteomes" id="UP000238296">
    <property type="component" value="Unassembled WGS sequence"/>
</dbReference>
<dbReference type="EMBL" id="PPEA01000544">
    <property type="protein sequence ID" value="PQM46103.1"/>
    <property type="molecule type" value="Genomic_DNA"/>
</dbReference>
<evidence type="ECO:0000313" key="1">
    <source>
        <dbReference type="EMBL" id="PQM46103.1"/>
    </source>
</evidence>
<comment type="caution">
    <text evidence="1">The sequence shown here is derived from an EMBL/GenBank/DDBJ whole genome shotgun (WGS) entry which is preliminary data.</text>
</comment>
<gene>
    <name evidence="1" type="ORF">C1Y40_03724</name>
</gene>
<organism evidence="1 2">
    <name type="scientific">Mycobacterium talmoniae</name>
    <dbReference type="NCBI Taxonomy" id="1858794"/>
    <lineage>
        <taxon>Bacteria</taxon>
        <taxon>Bacillati</taxon>
        <taxon>Actinomycetota</taxon>
        <taxon>Actinomycetes</taxon>
        <taxon>Mycobacteriales</taxon>
        <taxon>Mycobacteriaceae</taxon>
        <taxon>Mycobacterium</taxon>
    </lineage>
</organism>